<dbReference type="EMBL" id="VUNM01000042">
    <property type="protein sequence ID" value="MST90183.1"/>
    <property type="molecule type" value="Genomic_DNA"/>
</dbReference>
<keyword evidence="1" id="KW-0812">Transmembrane</keyword>
<evidence type="ECO:0000313" key="3">
    <source>
        <dbReference type="EMBL" id="MST90183.1"/>
    </source>
</evidence>
<organism evidence="3 4">
    <name type="scientific">Sharpea porci</name>
    <dbReference type="NCBI Taxonomy" id="2652286"/>
    <lineage>
        <taxon>Bacteria</taxon>
        <taxon>Bacillati</taxon>
        <taxon>Bacillota</taxon>
        <taxon>Erysipelotrichia</taxon>
        <taxon>Erysipelotrichales</taxon>
        <taxon>Coprobacillaceae</taxon>
        <taxon>Sharpea</taxon>
    </lineage>
</organism>
<feature type="transmembrane region" description="Helical" evidence="1">
    <location>
        <begin position="401"/>
        <end position="421"/>
    </location>
</feature>
<keyword evidence="4" id="KW-1185">Reference proteome</keyword>
<reference evidence="3 4" key="1">
    <citation type="submission" date="2019-08" db="EMBL/GenBank/DDBJ databases">
        <title>In-depth cultivation of the pig gut microbiome towards novel bacterial diversity and tailored functional studies.</title>
        <authorList>
            <person name="Wylensek D."/>
            <person name="Hitch T.C.A."/>
            <person name="Clavel T."/>
        </authorList>
    </citation>
    <scope>NUCLEOTIDE SEQUENCE [LARGE SCALE GENOMIC DNA]</scope>
    <source>
        <strain evidence="3 4">CA-Schmier-601-WT-3</strain>
    </source>
</reference>
<comment type="caution">
    <text evidence="3">The sequence shown here is derived from an EMBL/GenBank/DDBJ whole genome shotgun (WGS) entry which is preliminary data.</text>
</comment>
<gene>
    <name evidence="3" type="ORF">FYJ79_11515</name>
</gene>
<name>A0A844FX20_9FIRM</name>
<dbReference type="InterPro" id="IPR038174">
    <property type="entry name" value="Strep_pil_link_sf"/>
</dbReference>
<protein>
    <recommendedName>
        <fullName evidence="2">DUF7601 domain-containing protein</fullName>
    </recommendedName>
</protein>
<dbReference type="AlphaFoldDB" id="A0A844FX20"/>
<dbReference type="Proteomes" id="UP000442619">
    <property type="component" value="Unassembled WGS sequence"/>
</dbReference>
<feature type="domain" description="DUF7601" evidence="2">
    <location>
        <begin position="258"/>
        <end position="374"/>
    </location>
</feature>
<accession>A0A844FX20</accession>
<dbReference type="Gene3D" id="2.60.40.3050">
    <property type="match status" value="1"/>
</dbReference>
<sequence length="429" mass="46802">MFKKKVINIMKACVFSDFEILGGKFMNKNFKSKLVAGLMTTAMLFSSAAAFAPVHAADETTQTNPSVLKFNEYLVTSEDLTNAPKVSFDFTLSVPTTTTNAGTLTIKPGEDLTSVKLNGKASPTTSVAFNGETLTSNNDNKVHKTDSQKYASKEVSVDFSDVTWPDPGIYRYIITQSGPAQFSDSFPVENNDKDKAIDVYVIRNDSNQLVVNTIVMHSDETAGYTKDALGNTTVIPTNDTTTDNKIERFQNTYDSKVLGFDKKTYGNQRSENDLFTFRIKVENLMPGTTYNYKVQPTTANTNVTNSTITTGDTETSKEFDISLNDGGSFELYGLNLHAKYTVTETVSKGYTLSMGNWSDAQGIDNNGIFDGNNNAITDTDLTGDARFGLINTKNGNVPTGIIFAVAPFAVGAVVLAAFIIVKMRRTAKQ</sequence>
<dbReference type="Pfam" id="PF24547">
    <property type="entry name" value="DUF7601"/>
    <property type="match status" value="1"/>
</dbReference>
<dbReference type="Gene3D" id="2.60.40.1140">
    <property type="entry name" value="Collagen-binding surface protein Cna, B-type domain"/>
    <property type="match status" value="1"/>
</dbReference>
<dbReference type="InterPro" id="IPR055382">
    <property type="entry name" value="DUF7601"/>
</dbReference>
<evidence type="ECO:0000313" key="4">
    <source>
        <dbReference type="Proteomes" id="UP000442619"/>
    </source>
</evidence>
<evidence type="ECO:0000256" key="1">
    <source>
        <dbReference type="SAM" id="Phobius"/>
    </source>
</evidence>
<proteinExistence type="predicted"/>
<keyword evidence="1" id="KW-1133">Transmembrane helix</keyword>
<keyword evidence="1" id="KW-0472">Membrane</keyword>
<evidence type="ECO:0000259" key="2">
    <source>
        <dbReference type="Pfam" id="PF24547"/>
    </source>
</evidence>